<feature type="transmembrane region" description="Helical" evidence="1">
    <location>
        <begin position="79"/>
        <end position="106"/>
    </location>
</feature>
<dbReference type="AlphaFoldDB" id="A0A2A2TDQ0"/>
<evidence type="ECO:0000313" key="3">
    <source>
        <dbReference type="Proteomes" id="UP000218238"/>
    </source>
</evidence>
<sequence length="230" mass="27266">MGIIYINNDIPINLKMTSDNIFTRIRKNFDQFSWYFWFPYPISWVRTILLIPVALPGTRLILIGFGGSTISLITNNLELLIFFLFSGFILPIVILSFLYHFIWFIWQKENKKRKFPSWLPSRKSLWEGFYATVVIGISFSLIFIIFLGLSLVSCQLSYKSEDMIGRCSGRFLGNVFGSILRQVENNSFQDKPWFFIWFAISLYIYQVEYLVKQRILPNLKKIYINKHKKY</sequence>
<keyword evidence="1" id="KW-1133">Transmembrane helix</keyword>
<keyword evidence="1" id="KW-0812">Transmembrane</keyword>
<proteinExistence type="predicted"/>
<feature type="transmembrane region" description="Helical" evidence="1">
    <location>
        <begin position="193"/>
        <end position="211"/>
    </location>
</feature>
<accession>A0A2A2TDQ0</accession>
<evidence type="ECO:0000313" key="2">
    <source>
        <dbReference type="EMBL" id="PAX51778.1"/>
    </source>
</evidence>
<dbReference type="EMBL" id="NTFS01000335">
    <property type="protein sequence ID" value="PAX51778.1"/>
    <property type="molecule type" value="Genomic_DNA"/>
</dbReference>
<evidence type="ECO:0000256" key="1">
    <source>
        <dbReference type="SAM" id="Phobius"/>
    </source>
</evidence>
<reference evidence="2 3" key="1">
    <citation type="submission" date="2017-08" db="EMBL/GenBank/DDBJ databases">
        <title>Draft genome sequence of filamentous cyanobacterium Calothrix elsteri CCALA 953.</title>
        <authorList>
            <person name="Gagunashvili A.N."/>
            <person name="Elster J."/>
            <person name="Andresson O.S."/>
        </authorList>
    </citation>
    <scope>NUCLEOTIDE SEQUENCE [LARGE SCALE GENOMIC DNA]</scope>
    <source>
        <strain evidence="2 3">CCALA 953</strain>
    </source>
</reference>
<keyword evidence="1" id="KW-0472">Membrane</keyword>
<name>A0A2A2TDQ0_9CYAN</name>
<protein>
    <submittedName>
        <fullName evidence="2">Uncharacterized protein</fullName>
    </submittedName>
</protein>
<keyword evidence="3" id="KW-1185">Reference proteome</keyword>
<feature type="transmembrane region" description="Helical" evidence="1">
    <location>
        <begin position="127"/>
        <end position="152"/>
    </location>
</feature>
<dbReference type="Proteomes" id="UP000218238">
    <property type="component" value="Unassembled WGS sequence"/>
</dbReference>
<comment type="caution">
    <text evidence="2">The sequence shown here is derived from an EMBL/GenBank/DDBJ whole genome shotgun (WGS) entry which is preliminary data.</text>
</comment>
<gene>
    <name evidence="2" type="ORF">CK510_22910</name>
</gene>
<organism evidence="2 3">
    <name type="scientific">Brunnivagina elsteri CCALA 953</name>
    <dbReference type="NCBI Taxonomy" id="987040"/>
    <lineage>
        <taxon>Bacteria</taxon>
        <taxon>Bacillati</taxon>
        <taxon>Cyanobacteriota</taxon>
        <taxon>Cyanophyceae</taxon>
        <taxon>Nostocales</taxon>
        <taxon>Calotrichaceae</taxon>
        <taxon>Brunnivagina</taxon>
    </lineage>
</organism>